<proteinExistence type="predicted"/>
<feature type="coiled-coil region" evidence="1">
    <location>
        <begin position="485"/>
        <end position="564"/>
    </location>
</feature>
<feature type="coiled-coil region" evidence="1">
    <location>
        <begin position="43"/>
        <end position="161"/>
    </location>
</feature>
<protein>
    <submittedName>
        <fullName evidence="3">Coiled-coil domain-containing protein 170</fullName>
    </submittedName>
</protein>
<dbReference type="PANTHER" id="PTHR18863">
    <property type="entry name" value="TSEC-2-RELATED"/>
    <property type="match status" value="1"/>
</dbReference>
<organism evidence="2 3">
    <name type="scientific">Agrilus planipennis</name>
    <name type="common">Emerald ash borer</name>
    <name type="synonym">Agrilus marcopoli</name>
    <dbReference type="NCBI Taxonomy" id="224129"/>
    <lineage>
        <taxon>Eukaryota</taxon>
        <taxon>Metazoa</taxon>
        <taxon>Ecdysozoa</taxon>
        <taxon>Arthropoda</taxon>
        <taxon>Hexapoda</taxon>
        <taxon>Insecta</taxon>
        <taxon>Pterygota</taxon>
        <taxon>Neoptera</taxon>
        <taxon>Endopterygota</taxon>
        <taxon>Coleoptera</taxon>
        <taxon>Polyphaga</taxon>
        <taxon>Elateriformia</taxon>
        <taxon>Buprestoidea</taxon>
        <taxon>Buprestidae</taxon>
        <taxon>Agrilinae</taxon>
        <taxon>Agrilus</taxon>
    </lineage>
</organism>
<dbReference type="OrthoDB" id="5832575at2759"/>
<dbReference type="PANTHER" id="PTHR18863:SF6">
    <property type="entry name" value="COILED-COIL DOMAIN-CONTAINING PROTEIN 170"/>
    <property type="match status" value="1"/>
</dbReference>
<keyword evidence="1" id="KW-0175">Coiled coil</keyword>
<dbReference type="Proteomes" id="UP000192223">
    <property type="component" value="Unplaced"/>
</dbReference>
<feature type="coiled-coil region" evidence="1">
    <location>
        <begin position="347"/>
        <end position="416"/>
    </location>
</feature>
<name>A0A7F5R6C6_AGRPL</name>
<evidence type="ECO:0000313" key="2">
    <source>
        <dbReference type="Proteomes" id="UP000192223"/>
    </source>
</evidence>
<keyword evidence="2" id="KW-1185">Reference proteome</keyword>
<dbReference type="Gene3D" id="1.10.287.1490">
    <property type="match status" value="1"/>
</dbReference>
<dbReference type="InterPro" id="IPR039139">
    <property type="entry name" value="CCDC170-like"/>
</dbReference>
<evidence type="ECO:0000313" key="3">
    <source>
        <dbReference type="RefSeq" id="XP_025831526.1"/>
    </source>
</evidence>
<dbReference type="GeneID" id="108745103"/>
<accession>A0A7F5R6C6</accession>
<dbReference type="RefSeq" id="XP_025831526.1">
    <property type="nucleotide sequence ID" value="XM_025975741.1"/>
</dbReference>
<gene>
    <name evidence="3" type="primary">LOC108745103</name>
</gene>
<dbReference type="AlphaFoldDB" id="A0A7F5R6C6"/>
<dbReference type="InParanoid" id="A0A7F5R6C6"/>
<evidence type="ECO:0000256" key="1">
    <source>
        <dbReference type="SAM" id="Coils"/>
    </source>
</evidence>
<sequence>MSNQEQPSSGNTEVDWDIFKILCENPEMEPEDVDVTTALRSELAALQYKRDRLAEEINEMRGQMRHRDQRCLELQIEADQLREQAARQSAVIASLKKRISELEERERNLYASQGRNEIAIQTLQKDCKYHEERSRELEKKLRNIELELSSEEQKKETARSALHDFVRRLATALGTDVDEISHFSPEMVIHKASELVQETSRLRNKSSGLNDTLATIELELRSCKDNLERAITDKELLQRQTASQLLEIDRMRQEKEALEMQSRVQERELAELREKFSSSTRTVGSQSSSIAQLEATVCQLREELKASEERCIRLQNEQKNTLESMSMLLSTPSRFVESIESSIRDRIRELINENRDKHAQVESLTEKLLHESQQLSRQISLNDQANARIRSLEEEKNHLENRLHKLDSELNVCEHSREGLKRDRSQFMSFLQRLARALHMDDIAEEVGVELHTESLLLRAEQLARLESDKLVDKTAVVYQLQRRVRTLREQLQRKDLHLDLLRRKLALQEDCVKTKALLQSERDDANVRVKKLLKQVDKLTLQLSDAKDQIRDLNTQLAEAADYKIFNVLVYSIIPL</sequence>
<feature type="coiled-coil region" evidence="1">
    <location>
        <begin position="213"/>
        <end position="310"/>
    </location>
</feature>
<reference evidence="3" key="1">
    <citation type="submission" date="2025-08" db="UniProtKB">
        <authorList>
            <consortium name="RefSeq"/>
        </authorList>
    </citation>
    <scope>IDENTIFICATION</scope>
    <source>
        <tissue evidence="3">Entire body</tissue>
    </source>
</reference>
<dbReference type="KEGG" id="apln:108745103"/>